<dbReference type="RefSeq" id="WP_342077079.1">
    <property type="nucleotide sequence ID" value="NZ_CP151767.2"/>
</dbReference>
<gene>
    <name evidence="2" type="ORF">AABB31_02095</name>
</gene>
<dbReference type="Gene3D" id="2.30.30.40">
    <property type="entry name" value="SH3 Domains"/>
    <property type="match status" value="1"/>
</dbReference>
<feature type="domain" description="SH3b" evidence="1">
    <location>
        <begin position="102"/>
        <end position="166"/>
    </location>
</feature>
<dbReference type="KEGG" id="yrh:AABB31_02095"/>
<protein>
    <submittedName>
        <fullName evidence="2">SH3 domain-containing protein</fullName>
    </submittedName>
</protein>
<evidence type="ECO:0000259" key="1">
    <source>
        <dbReference type="PROSITE" id="PS51781"/>
    </source>
</evidence>
<dbReference type="EMBL" id="CP151767">
    <property type="protein sequence ID" value="WZU67779.1"/>
    <property type="molecule type" value="Genomic_DNA"/>
</dbReference>
<dbReference type="SMART" id="SM00287">
    <property type="entry name" value="SH3b"/>
    <property type="match status" value="1"/>
</dbReference>
<name>A0AAN0MAL6_9RHOB</name>
<dbReference type="Proteomes" id="UP001470809">
    <property type="component" value="Chromosome"/>
</dbReference>
<reference evidence="2" key="1">
    <citation type="submission" date="2024-08" db="EMBL/GenBank/DDBJ databases">
        <title>Phylogenomic analyses of a clade within the roseobacter group suggest taxonomic reassignments of species of the genera Aestuariivita, Citreicella, Loktanella, Nautella, Pelagibaca, Ruegeria, Thalassobius, Thiobacimonas and Tropicibacter, and the proposal o.</title>
        <authorList>
            <person name="Jeon C.O."/>
        </authorList>
    </citation>
    <scope>NUCLEOTIDE SEQUENCE</scope>
    <source>
        <strain evidence="2">SS1-5</strain>
    </source>
</reference>
<dbReference type="Pfam" id="PF08239">
    <property type="entry name" value="SH3_3"/>
    <property type="match status" value="1"/>
</dbReference>
<accession>A0AAN0MAL6</accession>
<sequence>MPKFIIFSSLVLFWGFYELSGGADFEPLAREAVAASEPAKTEDTFTLVPETALATSAPAPVEDVQLASAEIVPDALIEAAPQQDIVEPTPVAAPEPETEDTPVIYEVAADWVNMRDGPSTDYAVLTTVPRGTAAELIEVNADGWAQVRLQDSGETGWMAKRLLSDS</sequence>
<evidence type="ECO:0000313" key="3">
    <source>
        <dbReference type="Proteomes" id="UP001470809"/>
    </source>
</evidence>
<dbReference type="InterPro" id="IPR003646">
    <property type="entry name" value="SH3-like_bac-type"/>
</dbReference>
<organism evidence="2 3">
    <name type="scientific">Yoonia rhodophyticola</name>
    <dbReference type="NCBI Taxonomy" id="3137370"/>
    <lineage>
        <taxon>Bacteria</taxon>
        <taxon>Pseudomonadati</taxon>
        <taxon>Pseudomonadota</taxon>
        <taxon>Alphaproteobacteria</taxon>
        <taxon>Rhodobacterales</taxon>
        <taxon>Paracoccaceae</taxon>
        <taxon>Yoonia</taxon>
    </lineage>
</organism>
<evidence type="ECO:0000313" key="2">
    <source>
        <dbReference type="EMBL" id="WZU67779.1"/>
    </source>
</evidence>
<proteinExistence type="predicted"/>
<keyword evidence="3" id="KW-1185">Reference proteome</keyword>
<dbReference type="PROSITE" id="PS51781">
    <property type="entry name" value="SH3B"/>
    <property type="match status" value="1"/>
</dbReference>
<dbReference type="AlphaFoldDB" id="A0AAN0MAL6"/>